<evidence type="ECO:0000256" key="11">
    <source>
        <dbReference type="ARBA" id="ARBA00023204"/>
    </source>
</evidence>
<keyword evidence="3" id="KW-0547">Nucleotide-binding</keyword>
<evidence type="ECO:0000256" key="5">
    <source>
        <dbReference type="ARBA" id="ARBA00022801"/>
    </source>
</evidence>
<evidence type="ECO:0000256" key="2">
    <source>
        <dbReference type="ARBA" id="ARBA00022723"/>
    </source>
</evidence>
<sequence length="698" mass="78823">MTKHDIYEIFDKGGLLEKHFPGYEYREGQLMMAELVRESYESGALAAIEAGTGIGKSFAYLAVALYHAMSSPDERTVIATSTINLQKQLYEKDLPMLFRYLGVSCKTALAVGRGNYVCILRFVQTRSESSLLSQDPQSELYQIGQWMKSTQTGLFADYPSRLSFELRGEICCDGDLCPNHSCEYFKECFFFKAKAKAKEAKVIVSNHHLLFTDAQSRHISDVDYSEEMILPPFNRLIIDEAHNIEANATEYFTDEYSSKEMLRQIHRIQRTGRYNNKSLLEQLGEYSTEVDIIDRIQDDILLLLQEVGTLDQYLLAVFQKNDFQPVLIKAEQQHRLADFVKAAASVAEASGRLAAKINVFLEHNKVPEELDAKITELKVRGSRISLMSEVLTRFCNFELWQDEVHWFNAEANNRDRSVQVRITPLSIAPLLVDALFTKLDTVVCTSATLDLSDQFAFWGSRVGLPYDEGRPFLKGIFLSPFDYKSRLMLLTPSDAPLPAKEMEEPYINYLARTIWDAVNSAGGGSLVLFTSYVMLKKVKGMLEAQFEQAGLTLLGQGELDRYTLLNRFIAEQDSTLFATSSFWEGVDAPGDTLRMVIIVKLPFTVPSDPVFKARCEAIDKMGGSGFYQLALQSATMKLKQGFGRLLRSTADRGVVLILDSRVITKNYGVYMLRALPESFHPETLTAGMCDKIENFLYG</sequence>
<dbReference type="Pfam" id="PF13307">
    <property type="entry name" value="Helicase_C_2"/>
    <property type="match status" value="1"/>
</dbReference>
<keyword evidence="10" id="KW-0238">DNA-binding</keyword>
<keyword evidence="8" id="KW-0408">Iron</keyword>
<evidence type="ECO:0000256" key="9">
    <source>
        <dbReference type="ARBA" id="ARBA00023014"/>
    </source>
</evidence>
<comment type="caution">
    <text evidence="14">The sequence shown here is derived from an EMBL/GenBank/DDBJ whole genome shotgun (WGS) entry which is preliminary data.</text>
</comment>
<dbReference type="AlphaFoldDB" id="A0A644VKL5"/>
<proteinExistence type="predicted"/>
<evidence type="ECO:0000313" key="14">
    <source>
        <dbReference type="EMBL" id="MPL91878.1"/>
    </source>
</evidence>
<evidence type="ECO:0000256" key="7">
    <source>
        <dbReference type="ARBA" id="ARBA00022840"/>
    </source>
</evidence>
<keyword evidence="1" id="KW-0004">4Fe-4S</keyword>
<dbReference type="SUPFAM" id="SSF52540">
    <property type="entry name" value="P-loop containing nucleoside triphosphate hydrolases"/>
    <property type="match status" value="2"/>
</dbReference>
<dbReference type="PANTHER" id="PTHR11472">
    <property type="entry name" value="DNA REPAIR DEAD HELICASE RAD3/XP-D SUBFAMILY MEMBER"/>
    <property type="match status" value="1"/>
</dbReference>
<dbReference type="InterPro" id="IPR014013">
    <property type="entry name" value="Helic_SF1/SF2_ATP-bd_DinG/Rad3"/>
</dbReference>
<dbReference type="EC" id="3.6.4.12" evidence="14"/>
<evidence type="ECO:0000256" key="6">
    <source>
        <dbReference type="ARBA" id="ARBA00022806"/>
    </source>
</evidence>
<protein>
    <submittedName>
        <fullName evidence="14">Putative ATP-dependent helicase DinG</fullName>
        <ecNumber evidence="14">3.6.4.12</ecNumber>
    </submittedName>
</protein>
<dbReference type="GO" id="GO:0046872">
    <property type="term" value="F:metal ion binding"/>
    <property type="evidence" value="ECO:0007669"/>
    <property type="project" value="UniProtKB-KW"/>
</dbReference>
<keyword evidence="12" id="KW-0413">Isomerase</keyword>
<keyword evidence="2" id="KW-0479">Metal-binding</keyword>
<keyword evidence="5 14" id="KW-0378">Hydrolase</keyword>
<gene>
    <name evidence="14" type="primary">dinG_2</name>
    <name evidence="14" type="ORF">SDC9_37961</name>
</gene>
<organism evidence="14">
    <name type="scientific">bioreactor metagenome</name>
    <dbReference type="NCBI Taxonomy" id="1076179"/>
    <lineage>
        <taxon>unclassified sequences</taxon>
        <taxon>metagenomes</taxon>
        <taxon>ecological metagenomes</taxon>
    </lineage>
</organism>
<feature type="domain" description="Helicase ATP-binding" evidence="13">
    <location>
        <begin position="14"/>
        <end position="290"/>
    </location>
</feature>
<evidence type="ECO:0000256" key="3">
    <source>
        <dbReference type="ARBA" id="ARBA00022741"/>
    </source>
</evidence>
<evidence type="ECO:0000256" key="4">
    <source>
        <dbReference type="ARBA" id="ARBA00022763"/>
    </source>
</evidence>
<dbReference type="SMART" id="SM00488">
    <property type="entry name" value="DEXDc2"/>
    <property type="match status" value="1"/>
</dbReference>
<reference evidence="14" key="1">
    <citation type="submission" date="2019-08" db="EMBL/GenBank/DDBJ databases">
        <authorList>
            <person name="Kucharzyk K."/>
            <person name="Murdoch R.W."/>
            <person name="Higgins S."/>
            <person name="Loffler F."/>
        </authorList>
    </citation>
    <scope>NUCLEOTIDE SEQUENCE</scope>
</reference>
<dbReference type="GO" id="GO:0003677">
    <property type="term" value="F:DNA binding"/>
    <property type="evidence" value="ECO:0007669"/>
    <property type="project" value="UniProtKB-KW"/>
</dbReference>
<evidence type="ECO:0000256" key="1">
    <source>
        <dbReference type="ARBA" id="ARBA00022485"/>
    </source>
</evidence>
<evidence type="ECO:0000259" key="13">
    <source>
        <dbReference type="PROSITE" id="PS51193"/>
    </source>
</evidence>
<dbReference type="Pfam" id="PF06733">
    <property type="entry name" value="DEAD_2"/>
    <property type="match status" value="1"/>
</dbReference>
<evidence type="ECO:0000256" key="10">
    <source>
        <dbReference type="ARBA" id="ARBA00023125"/>
    </source>
</evidence>
<keyword evidence="9" id="KW-0411">Iron-sulfur</keyword>
<dbReference type="PANTHER" id="PTHR11472:SF34">
    <property type="entry name" value="REGULATOR OF TELOMERE ELONGATION HELICASE 1"/>
    <property type="match status" value="1"/>
</dbReference>
<dbReference type="SMART" id="SM00491">
    <property type="entry name" value="HELICc2"/>
    <property type="match status" value="1"/>
</dbReference>
<dbReference type="InterPro" id="IPR027417">
    <property type="entry name" value="P-loop_NTPase"/>
</dbReference>
<accession>A0A644VKL5</accession>
<dbReference type="PROSITE" id="PS51193">
    <property type="entry name" value="HELICASE_ATP_BIND_2"/>
    <property type="match status" value="1"/>
</dbReference>
<name>A0A644VKL5_9ZZZZ</name>
<dbReference type="GO" id="GO:0016818">
    <property type="term" value="F:hydrolase activity, acting on acid anhydrides, in phosphorus-containing anhydrides"/>
    <property type="evidence" value="ECO:0007669"/>
    <property type="project" value="InterPro"/>
</dbReference>
<dbReference type="Gene3D" id="3.40.50.300">
    <property type="entry name" value="P-loop containing nucleotide triphosphate hydrolases"/>
    <property type="match status" value="2"/>
</dbReference>
<dbReference type="GO" id="GO:0005524">
    <property type="term" value="F:ATP binding"/>
    <property type="evidence" value="ECO:0007669"/>
    <property type="project" value="UniProtKB-KW"/>
</dbReference>
<keyword evidence="7" id="KW-0067">ATP-binding</keyword>
<dbReference type="InterPro" id="IPR006554">
    <property type="entry name" value="Helicase-like_DEXD_c2"/>
</dbReference>
<dbReference type="InterPro" id="IPR045028">
    <property type="entry name" value="DinG/Rad3-like"/>
</dbReference>
<dbReference type="GO" id="GO:0003678">
    <property type="term" value="F:DNA helicase activity"/>
    <property type="evidence" value="ECO:0007669"/>
    <property type="project" value="UniProtKB-EC"/>
</dbReference>
<dbReference type="GO" id="GO:0006281">
    <property type="term" value="P:DNA repair"/>
    <property type="evidence" value="ECO:0007669"/>
    <property type="project" value="UniProtKB-KW"/>
</dbReference>
<keyword evidence="4" id="KW-0227">DNA damage</keyword>
<keyword evidence="11" id="KW-0234">DNA repair</keyword>
<evidence type="ECO:0000256" key="12">
    <source>
        <dbReference type="ARBA" id="ARBA00023235"/>
    </source>
</evidence>
<dbReference type="InterPro" id="IPR010614">
    <property type="entry name" value="RAD3-like_helicase_DEAD"/>
</dbReference>
<evidence type="ECO:0000256" key="8">
    <source>
        <dbReference type="ARBA" id="ARBA00023004"/>
    </source>
</evidence>
<dbReference type="InterPro" id="IPR006555">
    <property type="entry name" value="ATP-dep_Helicase_C"/>
</dbReference>
<dbReference type="EMBL" id="VSSQ01000342">
    <property type="protein sequence ID" value="MPL91878.1"/>
    <property type="molecule type" value="Genomic_DNA"/>
</dbReference>
<keyword evidence="6 14" id="KW-0347">Helicase</keyword>
<dbReference type="GO" id="GO:0051539">
    <property type="term" value="F:4 iron, 4 sulfur cluster binding"/>
    <property type="evidence" value="ECO:0007669"/>
    <property type="project" value="UniProtKB-KW"/>
</dbReference>